<feature type="region of interest" description="Disordered" evidence="4">
    <location>
        <begin position="216"/>
        <end position="251"/>
    </location>
</feature>
<evidence type="ECO:0000256" key="4">
    <source>
        <dbReference type="SAM" id="MobiDB-lite"/>
    </source>
</evidence>
<organism evidence="7 8">
    <name type="scientific">Carpinus fangiana</name>
    <dbReference type="NCBI Taxonomy" id="176857"/>
    <lineage>
        <taxon>Eukaryota</taxon>
        <taxon>Viridiplantae</taxon>
        <taxon>Streptophyta</taxon>
        <taxon>Embryophyta</taxon>
        <taxon>Tracheophyta</taxon>
        <taxon>Spermatophyta</taxon>
        <taxon>Magnoliopsida</taxon>
        <taxon>eudicotyledons</taxon>
        <taxon>Gunneridae</taxon>
        <taxon>Pentapetalae</taxon>
        <taxon>rosids</taxon>
        <taxon>fabids</taxon>
        <taxon>Fagales</taxon>
        <taxon>Betulaceae</taxon>
        <taxon>Carpinus</taxon>
    </lineage>
</organism>
<keyword evidence="2" id="KW-0472">Membrane</keyword>
<dbReference type="FunFam" id="1.20.58.1040:FF:000007">
    <property type="entry name" value="PLASMODESMATA CALLOSE-BINDING PROTEIN 2"/>
    <property type="match status" value="1"/>
</dbReference>
<dbReference type="GO" id="GO:0009506">
    <property type="term" value="C:plasmodesma"/>
    <property type="evidence" value="ECO:0007669"/>
    <property type="project" value="UniProtKB-ARBA"/>
</dbReference>
<keyword evidence="8" id="KW-1185">Reference proteome</keyword>
<feature type="compositionally biased region" description="Pro residues" evidence="4">
    <location>
        <begin position="92"/>
        <end position="123"/>
    </location>
</feature>
<dbReference type="PANTHER" id="PTHR31044:SF132">
    <property type="entry name" value="BETA-1,3 GLUCANASE"/>
    <property type="match status" value="1"/>
</dbReference>
<keyword evidence="2" id="KW-0449">Lipoprotein</keyword>
<evidence type="ECO:0000313" key="7">
    <source>
        <dbReference type="EMBL" id="KAE7996267.1"/>
    </source>
</evidence>
<evidence type="ECO:0000256" key="1">
    <source>
        <dbReference type="ARBA" id="ARBA00004609"/>
    </source>
</evidence>
<keyword evidence="2" id="KW-0336">GPI-anchor</keyword>
<sequence length="295" mass="30582">MGAILLWCFSFFSLSLFLTSGSSVVEKPPSEAIRQNKLLHNQENKMLFSSSVSTTQLDTVPIVNPTTPGTANPTPIVYPPSPPAPTATEPTITPPTPPTITPMPPTTTTPMPPTTTTPMPPTTTTPATSGGSWCIANPSASETALQVAIDYACGYGGADCSAIQPGASCYNPNTLRDHASFAFNDYYQKNPAPTSCVFGGTAQLTNTDPSTGNCHFGSSKTTPSTPVIPTPTTSTMTPPTTMMTPTTPTMTIPGGSTVYGAEPTGSPNSAISVSYCPLMLFTTTALLGVLAANYL</sequence>
<evidence type="ECO:0000256" key="5">
    <source>
        <dbReference type="SAM" id="SignalP"/>
    </source>
</evidence>
<reference evidence="7 8" key="1">
    <citation type="submission" date="2019-06" db="EMBL/GenBank/DDBJ databases">
        <title>A chromosomal-level reference genome of Carpinus fangiana (Coryloideae, Betulaceae).</title>
        <authorList>
            <person name="Yang X."/>
            <person name="Wang Z."/>
            <person name="Zhang L."/>
            <person name="Hao G."/>
            <person name="Liu J."/>
            <person name="Yang Y."/>
        </authorList>
    </citation>
    <scope>NUCLEOTIDE SEQUENCE [LARGE SCALE GENOMIC DNA]</scope>
    <source>
        <strain evidence="7">Cfa_2016G</strain>
        <tissue evidence="7">Leaf</tissue>
    </source>
</reference>
<dbReference type="Proteomes" id="UP000327013">
    <property type="component" value="Chromosome 1"/>
</dbReference>
<protein>
    <recommendedName>
        <fullName evidence="6">X8 domain-containing protein</fullName>
    </recommendedName>
</protein>
<dbReference type="OrthoDB" id="1073427at2759"/>
<evidence type="ECO:0000259" key="6">
    <source>
        <dbReference type="SMART" id="SM00768"/>
    </source>
</evidence>
<dbReference type="AlphaFoldDB" id="A0A5N6QAK8"/>
<feature type="region of interest" description="Disordered" evidence="4">
    <location>
        <begin position="81"/>
        <end position="129"/>
    </location>
</feature>
<feature type="chain" id="PRO_5024387941" description="X8 domain-containing protein" evidence="5">
    <location>
        <begin position="24"/>
        <end position="295"/>
    </location>
</feature>
<dbReference type="InterPro" id="IPR044788">
    <property type="entry name" value="X8_dom_prot"/>
</dbReference>
<proteinExistence type="predicted"/>
<dbReference type="GO" id="GO:0098552">
    <property type="term" value="C:side of membrane"/>
    <property type="evidence" value="ECO:0007669"/>
    <property type="project" value="UniProtKB-KW"/>
</dbReference>
<evidence type="ECO:0000313" key="8">
    <source>
        <dbReference type="Proteomes" id="UP000327013"/>
    </source>
</evidence>
<name>A0A5N6QAK8_9ROSI</name>
<keyword evidence="3 5" id="KW-0732">Signal</keyword>
<accession>A0A5N6QAK8</accession>
<feature type="domain" description="X8" evidence="6">
    <location>
        <begin position="132"/>
        <end position="216"/>
    </location>
</feature>
<evidence type="ECO:0000256" key="2">
    <source>
        <dbReference type="ARBA" id="ARBA00022622"/>
    </source>
</evidence>
<dbReference type="Gene3D" id="1.20.58.1040">
    <property type="match status" value="1"/>
</dbReference>
<dbReference type="PRINTS" id="PR01217">
    <property type="entry name" value="PRICHEXTENSN"/>
</dbReference>
<dbReference type="GO" id="GO:0005886">
    <property type="term" value="C:plasma membrane"/>
    <property type="evidence" value="ECO:0007669"/>
    <property type="project" value="UniProtKB-SubCell"/>
</dbReference>
<evidence type="ECO:0000256" key="3">
    <source>
        <dbReference type="ARBA" id="ARBA00022729"/>
    </source>
</evidence>
<dbReference type="Pfam" id="PF07983">
    <property type="entry name" value="X8"/>
    <property type="match status" value="1"/>
</dbReference>
<dbReference type="PANTHER" id="PTHR31044">
    <property type="entry name" value="BETA-1,3 GLUCANASE"/>
    <property type="match status" value="1"/>
</dbReference>
<feature type="signal peptide" evidence="5">
    <location>
        <begin position="1"/>
        <end position="23"/>
    </location>
</feature>
<dbReference type="SMART" id="SM00768">
    <property type="entry name" value="X8"/>
    <property type="match status" value="1"/>
</dbReference>
<keyword evidence="2" id="KW-0325">Glycoprotein</keyword>
<feature type="compositionally biased region" description="Low complexity" evidence="4">
    <location>
        <begin position="221"/>
        <end position="251"/>
    </location>
</feature>
<comment type="subcellular location">
    <subcellularLocation>
        <location evidence="1">Cell membrane</location>
        <topology evidence="1">Lipid-anchor</topology>
        <topology evidence="1">GPI-anchor</topology>
    </subcellularLocation>
</comment>
<gene>
    <name evidence="7" type="ORF">FH972_001001</name>
</gene>
<dbReference type="InterPro" id="IPR012946">
    <property type="entry name" value="X8"/>
</dbReference>
<dbReference type="EMBL" id="CM017321">
    <property type="protein sequence ID" value="KAE7996267.1"/>
    <property type="molecule type" value="Genomic_DNA"/>
</dbReference>